<dbReference type="RefSeq" id="XP_033387287.1">
    <property type="nucleotide sequence ID" value="XM_033520775.1"/>
</dbReference>
<evidence type="ECO:0000313" key="3">
    <source>
        <dbReference type="Proteomes" id="UP000799778"/>
    </source>
</evidence>
<proteinExistence type="predicted"/>
<organism evidence="2 3">
    <name type="scientific">Aaosphaeria arxii CBS 175.79</name>
    <dbReference type="NCBI Taxonomy" id="1450172"/>
    <lineage>
        <taxon>Eukaryota</taxon>
        <taxon>Fungi</taxon>
        <taxon>Dikarya</taxon>
        <taxon>Ascomycota</taxon>
        <taxon>Pezizomycotina</taxon>
        <taxon>Dothideomycetes</taxon>
        <taxon>Pleosporomycetidae</taxon>
        <taxon>Pleosporales</taxon>
        <taxon>Pleosporales incertae sedis</taxon>
        <taxon>Aaosphaeria</taxon>
    </lineage>
</organism>
<gene>
    <name evidence="2" type="ORF">BU24DRAFT_109131</name>
</gene>
<name>A0A6A5Y090_9PLEO</name>
<dbReference type="Proteomes" id="UP000799778">
    <property type="component" value="Unassembled WGS sequence"/>
</dbReference>
<reference evidence="2" key="1">
    <citation type="journal article" date="2020" name="Stud. Mycol.">
        <title>101 Dothideomycetes genomes: a test case for predicting lifestyles and emergence of pathogens.</title>
        <authorList>
            <person name="Haridas S."/>
            <person name="Albert R."/>
            <person name="Binder M."/>
            <person name="Bloem J."/>
            <person name="Labutti K."/>
            <person name="Salamov A."/>
            <person name="Andreopoulos B."/>
            <person name="Baker S."/>
            <person name="Barry K."/>
            <person name="Bills G."/>
            <person name="Bluhm B."/>
            <person name="Cannon C."/>
            <person name="Castanera R."/>
            <person name="Culley D."/>
            <person name="Daum C."/>
            <person name="Ezra D."/>
            <person name="Gonzalez J."/>
            <person name="Henrissat B."/>
            <person name="Kuo A."/>
            <person name="Liang C."/>
            <person name="Lipzen A."/>
            <person name="Lutzoni F."/>
            <person name="Magnuson J."/>
            <person name="Mondo S."/>
            <person name="Nolan M."/>
            <person name="Ohm R."/>
            <person name="Pangilinan J."/>
            <person name="Park H.-J."/>
            <person name="Ramirez L."/>
            <person name="Alfaro M."/>
            <person name="Sun H."/>
            <person name="Tritt A."/>
            <person name="Yoshinaga Y."/>
            <person name="Zwiers L.-H."/>
            <person name="Turgeon B."/>
            <person name="Goodwin S."/>
            <person name="Spatafora J."/>
            <person name="Crous P."/>
            <person name="Grigoriev I."/>
        </authorList>
    </citation>
    <scope>NUCLEOTIDE SEQUENCE</scope>
    <source>
        <strain evidence="2">CBS 175.79</strain>
    </source>
</reference>
<sequence>MRVPDFSDVGGPGRCWEGDWDGAKVRGRAVSTSQLLPAPPHPEAPTSHATTPRLYHHRLFLWSLWSLWSMVMTASFALQTPTPLTLDILTTLRTPAARGSVSGANQFVGRIRQPKPGTAILSPIPHHSRLGGSQRDSP</sequence>
<dbReference type="GeneID" id="54278172"/>
<keyword evidence="3" id="KW-1185">Reference proteome</keyword>
<accession>A0A6A5Y090</accession>
<feature type="region of interest" description="Disordered" evidence="1">
    <location>
        <begin position="115"/>
        <end position="138"/>
    </location>
</feature>
<dbReference type="AlphaFoldDB" id="A0A6A5Y090"/>
<protein>
    <submittedName>
        <fullName evidence="2">Uncharacterized protein</fullName>
    </submittedName>
</protein>
<evidence type="ECO:0000313" key="2">
    <source>
        <dbReference type="EMBL" id="KAF2018948.1"/>
    </source>
</evidence>
<dbReference type="EMBL" id="ML978067">
    <property type="protein sequence ID" value="KAF2018948.1"/>
    <property type="molecule type" value="Genomic_DNA"/>
</dbReference>
<evidence type="ECO:0000256" key="1">
    <source>
        <dbReference type="SAM" id="MobiDB-lite"/>
    </source>
</evidence>